<feature type="domain" description="MIP18 family-like" evidence="1">
    <location>
        <begin position="11"/>
        <end position="67"/>
    </location>
</feature>
<sequence>MHASTHTLDPAILQAIADVRDPELGVGIVDLGLVYRARRAPGRVDVAITLTSRGCPLAGLILEETKVCLEDRFGAATAVGVELVWEPRWTPDRMSGAARALLSR</sequence>
<name>A0A2T1HZC6_9HYPH</name>
<dbReference type="Pfam" id="PF01883">
    <property type="entry name" value="FeS_assembly_P"/>
    <property type="match status" value="1"/>
</dbReference>
<dbReference type="PANTHER" id="PTHR42831">
    <property type="entry name" value="FE-S PROTEIN MATURATION AUXILIARY FACTOR YITW"/>
    <property type="match status" value="1"/>
</dbReference>
<dbReference type="SUPFAM" id="SSF117916">
    <property type="entry name" value="Fe-S cluster assembly (FSCA) domain-like"/>
    <property type="match status" value="1"/>
</dbReference>
<dbReference type="OrthoDB" id="9805360at2"/>
<dbReference type="Gene3D" id="3.30.300.130">
    <property type="entry name" value="Fe-S cluster assembly (FSCA)"/>
    <property type="match status" value="1"/>
</dbReference>
<dbReference type="PANTHER" id="PTHR42831:SF1">
    <property type="entry name" value="FE-S PROTEIN MATURATION AUXILIARY FACTOR YITW"/>
    <property type="match status" value="1"/>
</dbReference>
<evidence type="ECO:0000313" key="3">
    <source>
        <dbReference type="Proteomes" id="UP000239772"/>
    </source>
</evidence>
<dbReference type="InterPro" id="IPR002744">
    <property type="entry name" value="MIP18-like"/>
</dbReference>
<dbReference type="InterPro" id="IPR052339">
    <property type="entry name" value="Fe-S_Maturation_MIP18"/>
</dbReference>
<evidence type="ECO:0000313" key="2">
    <source>
        <dbReference type="EMBL" id="PSC07053.1"/>
    </source>
</evidence>
<dbReference type="Proteomes" id="UP000239772">
    <property type="component" value="Unassembled WGS sequence"/>
</dbReference>
<gene>
    <name evidence="2" type="ORF">SLNSH_01370</name>
</gene>
<dbReference type="RefSeq" id="WP_106334838.1">
    <property type="nucleotide sequence ID" value="NZ_PVZS01000001.1"/>
</dbReference>
<dbReference type="AlphaFoldDB" id="A0A2T1HZC6"/>
<protein>
    <submittedName>
        <fullName evidence="2">Hydroxylase</fullName>
    </submittedName>
</protein>
<proteinExistence type="predicted"/>
<reference evidence="3" key="1">
    <citation type="submission" date="2018-03" db="EMBL/GenBank/DDBJ databases">
        <authorList>
            <person name="Sun L."/>
            <person name="Liu H."/>
            <person name="Chen W."/>
            <person name="Huang K."/>
            <person name="Liu W."/>
            <person name="Gao X."/>
        </authorList>
    </citation>
    <scope>NUCLEOTIDE SEQUENCE [LARGE SCALE GENOMIC DNA]</scope>
    <source>
        <strain evidence="3">SH9</strain>
    </source>
</reference>
<keyword evidence="3" id="KW-1185">Reference proteome</keyword>
<accession>A0A2T1HZC6</accession>
<organism evidence="2 3">
    <name type="scientific">Alsobacter soli</name>
    <dbReference type="NCBI Taxonomy" id="2109933"/>
    <lineage>
        <taxon>Bacteria</taxon>
        <taxon>Pseudomonadati</taxon>
        <taxon>Pseudomonadota</taxon>
        <taxon>Alphaproteobacteria</taxon>
        <taxon>Hyphomicrobiales</taxon>
        <taxon>Alsobacteraceae</taxon>
        <taxon>Alsobacter</taxon>
    </lineage>
</organism>
<dbReference type="InterPro" id="IPR034904">
    <property type="entry name" value="FSCA_dom_sf"/>
</dbReference>
<dbReference type="EMBL" id="PVZS01000001">
    <property type="protein sequence ID" value="PSC07053.1"/>
    <property type="molecule type" value="Genomic_DNA"/>
</dbReference>
<comment type="caution">
    <text evidence="2">The sequence shown here is derived from an EMBL/GenBank/DDBJ whole genome shotgun (WGS) entry which is preliminary data.</text>
</comment>
<evidence type="ECO:0000259" key="1">
    <source>
        <dbReference type="Pfam" id="PF01883"/>
    </source>
</evidence>